<organism evidence="3 6">
    <name type="scientific">Rotaria socialis</name>
    <dbReference type="NCBI Taxonomy" id="392032"/>
    <lineage>
        <taxon>Eukaryota</taxon>
        <taxon>Metazoa</taxon>
        <taxon>Spiralia</taxon>
        <taxon>Gnathifera</taxon>
        <taxon>Rotifera</taxon>
        <taxon>Eurotatoria</taxon>
        <taxon>Bdelloidea</taxon>
        <taxon>Philodinida</taxon>
        <taxon>Philodinidae</taxon>
        <taxon>Rotaria</taxon>
    </lineage>
</organism>
<dbReference type="EMBL" id="CAJNYU010002266">
    <property type="protein sequence ID" value="CAF3525167.1"/>
    <property type="molecule type" value="Genomic_DNA"/>
</dbReference>
<sequence>MSRQLRNSFQASYHKIRSNDVLKQPTVKISVKNENIATKNNNNNNSRQSAFIEEMKELEREADKQSVEVELSDCVEFVSQLVDLFKHAIIMPELEPEDDWHDDVRRQLKLKKGTTGNSLLDDKIERIASEKGLTKEQWKSLCYINFTAGDTLEMTTVSRSHLKKVHDMASRLLVGEEQAPVFALVDAIERYMPKNHLTQR</sequence>
<evidence type="ECO:0000256" key="1">
    <source>
        <dbReference type="SAM" id="Coils"/>
    </source>
</evidence>
<dbReference type="EMBL" id="CAJOBQ010000243">
    <property type="protein sequence ID" value="CAF4305001.1"/>
    <property type="molecule type" value="Genomic_DNA"/>
</dbReference>
<dbReference type="Proteomes" id="UP000663865">
    <property type="component" value="Unassembled WGS sequence"/>
</dbReference>
<dbReference type="AlphaFoldDB" id="A0A818IEK2"/>
<protein>
    <submittedName>
        <fullName evidence="3">Uncharacterized protein</fullName>
    </submittedName>
</protein>
<evidence type="ECO:0000313" key="3">
    <source>
        <dbReference type="EMBL" id="CAF3525167.1"/>
    </source>
</evidence>
<accession>A0A818IEK2</accession>
<evidence type="ECO:0000313" key="6">
    <source>
        <dbReference type="Proteomes" id="UP000663869"/>
    </source>
</evidence>
<evidence type="ECO:0000313" key="5">
    <source>
        <dbReference type="EMBL" id="CAF4808679.1"/>
    </source>
</evidence>
<gene>
    <name evidence="3" type="ORF">FME351_LOCUS18176</name>
    <name evidence="2" type="ORF">KIK155_LOCUS5631</name>
    <name evidence="5" type="ORF">TOA249_LOCUS23833</name>
    <name evidence="4" type="ORF">TSG867_LOCUS6506</name>
</gene>
<feature type="coiled-coil region" evidence="1">
    <location>
        <begin position="41"/>
        <end position="68"/>
    </location>
</feature>
<proteinExistence type="predicted"/>
<dbReference type="Proteomes" id="UP000663838">
    <property type="component" value="Unassembled WGS sequence"/>
</dbReference>
<evidence type="ECO:0000313" key="2">
    <source>
        <dbReference type="EMBL" id="CAF3373560.1"/>
    </source>
</evidence>
<dbReference type="Proteomes" id="UP000663869">
    <property type="component" value="Unassembled WGS sequence"/>
</dbReference>
<dbReference type="EMBL" id="CAJNYV010000647">
    <property type="protein sequence ID" value="CAF3373560.1"/>
    <property type="molecule type" value="Genomic_DNA"/>
</dbReference>
<dbReference type="EMBL" id="CAJOBS010002342">
    <property type="protein sequence ID" value="CAF4808679.1"/>
    <property type="molecule type" value="Genomic_DNA"/>
</dbReference>
<comment type="caution">
    <text evidence="3">The sequence shown here is derived from an EMBL/GenBank/DDBJ whole genome shotgun (WGS) entry which is preliminary data.</text>
</comment>
<keyword evidence="1" id="KW-0175">Coiled coil</keyword>
<evidence type="ECO:0000313" key="4">
    <source>
        <dbReference type="EMBL" id="CAF4305001.1"/>
    </source>
</evidence>
<reference evidence="3" key="1">
    <citation type="submission" date="2021-02" db="EMBL/GenBank/DDBJ databases">
        <authorList>
            <person name="Nowell W R."/>
        </authorList>
    </citation>
    <scope>NUCLEOTIDE SEQUENCE</scope>
</reference>
<name>A0A818IEK2_9BILA</name>
<dbReference type="Proteomes" id="UP000663862">
    <property type="component" value="Unassembled WGS sequence"/>
</dbReference>